<dbReference type="Proteomes" id="UP001362999">
    <property type="component" value="Unassembled WGS sequence"/>
</dbReference>
<evidence type="ECO:0000313" key="1">
    <source>
        <dbReference type="EMBL" id="KAK7008011.1"/>
    </source>
</evidence>
<gene>
    <name evidence="1" type="ORF">R3P38DRAFT_3026989</name>
    <name evidence="2" type="ORF">R3P38DRAFT_3027014</name>
    <name evidence="3" type="ORF">R3P38DRAFT_3027039</name>
</gene>
<evidence type="ECO:0000313" key="4">
    <source>
        <dbReference type="Proteomes" id="UP001362999"/>
    </source>
</evidence>
<dbReference type="AlphaFoldDB" id="A0AAW0AG29"/>
<keyword evidence="4" id="KW-1185">Reference proteome</keyword>
<dbReference type="EMBL" id="JAWWNJ010000069">
    <property type="protein sequence ID" value="KAK7008015.1"/>
    <property type="molecule type" value="Genomic_DNA"/>
</dbReference>
<accession>A0AAW0AG29</accession>
<organism evidence="2 4">
    <name type="scientific">Favolaschia claudopus</name>
    <dbReference type="NCBI Taxonomy" id="2862362"/>
    <lineage>
        <taxon>Eukaryota</taxon>
        <taxon>Fungi</taxon>
        <taxon>Dikarya</taxon>
        <taxon>Basidiomycota</taxon>
        <taxon>Agaricomycotina</taxon>
        <taxon>Agaricomycetes</taxon>
        <taxon>Agaricomycetidae</taxon>
        <taxon>Agaricales</taxon>
        <taxon>Marasmiineae</taxon>
        <taxon>Mycenaceae</taxon>
        <taxon>Favolaschia</taxon>
    </lineage>
</organism>
<dbReference type="EMBL" id="JAWWNJ010000069">
    <property type="protein sequence ID" value="KAK7008019.1"/>
    <property type="molecule type" value="Genomic_DNA"/>
</dbReference>
<comment type="caution">
    <text evidence="2">The sequence shown here is derived from an EMBL/GenBank/DDBJ whole genome shotgun (WGS) entry which is preliminary data.</text>
</comment>
<dbReference type="EMBL" id="JAWWNJ010000069">
    <property type="protein sequence ID" value="KAK7008011.1"/>
    <property type="molecule type" value="Genomic_DNA"/>
</dbReference>
<name>A0AAW0AG29_9AGAR</name>
<reference evidence="2 4" key="1">
    <citation type="journal article" date="2024" name="J Genomics">
        <title>Draft genome sequencing and assembly of Favolaschia claudopus CIRM-BRFM 2984 isolated from oak limbs.</title>
        <authorList>
            <person name="Navarro D."/>
            <person name="Drula E."/>
            <person name="Chaduli D."/>
            <person name="Cazenave R."/>
            <person name="Ahrendt S."/>
            <person name="Wang J."/>
            <person name="Lipzen A."/>
            <person name="Daum C."/>
            <person name="Barry K."/>
            <person name="Grigoriev I.V."/>
            <person name="Favel A."/>
            <person name="Rosso M.N."/>
            <person name="Martin F."/>
        </authorList>
    </citation>
    <scope>NUCLEOTIDE SEQUENCE [LARGE SCALE GENOMIC DNA]</scope>
    <source>
        <strain evidence="2 4">CIRM-BRFM 2984</strain>
    </source>
</reference>
<evidence type="ECO:0008006" key="5">
    <source>
        <dbReference type="Google" id="ProtNLM"/>
    </source>
</evidence>
<sequence length="74" mass="8251">MCSEMHISVRRFFSILLLCCNALIAFNSAFGLKTSASQWIWHAHIQTSTHTYSVCLLRAGVVSVEFGLGFQTLV</sequence>
<evidence type="ECO:0000313" key="2">
    <source>
        <dbReference type="EMBL" id="KAK7008015.1"/>
    </source>
</evidence>
<evidence type="ECO:0000313" key="3">
    <source>
        <dbReference type="EMBL" id="KAK7008019.1"/>
    </source>
</evidence>
<proteinExistence type="predicted"/>
<protein>
    <recommendedName>
        <fullName evidence="5">Secreted protein</fullName>
    </recommendedName>
</protein>